<dbReference type="EMBL" id="CAJVCH010256810">
    <property type="protein sequence ID" value="CAG7733817.1"/>
    <property type="molecule type" value="Genomic_DNA"/>
</dbReference>
<name>A0A8J2PCX8_9HEXA</name>
<proteinExistence type="predicted"/>
<gene>
    <name evidence="1" type="ORF">AFUS01_LOCUS22240</name>
</gene>
<comment type="caution">
    <text evidence="1">The sequence shown here is derived from an EMBL/GenBank/DDBJ whole genome shotgun (WGS) entry which is preliminary data.</text>
</comment>
<feature type="non-terminal residue" evidence="1">
    <location>
        <position position="14"/>
    </location>
</feature>
<reference evidence="1" key="1">
    <citation type="submission" date="2021-06" db="EMBL/GenBank/DDBJ databases">
        <authorList>
            <person name="Hodson N. C."/>
            <person name="Mongue J. A."/>
            <person name="Jaron S. K."/>
        </authorList>
    </citation>
    <scope>NUCLEOTIDE SEQUENCE</scope>
</reference>
<keyword evidence="2" id="KW-1185">Reference proteome</keyword>
<evidence type="ECO:0000313" key="1">
    <source>
        <dbReference type="EMBL" id="CAG7733817.1"/>
    </source>
</evidence>
<accession>A0A8J2PCX8</accession>
<evidence type="ECO:0000313" key="2">
    <source>
        <dbReference type="Proteomes" id="UP000708208"/>
    </source>
</evidence>
<sequence length="14" mass="1726">MEDITGQKMQRMEE</sequence>
<organism evidence="1 2">
    <name type="scientific">Allacma fusca</name>
    <dbReference type="NCBI Taxonomy" id="39272"/>
    <lineage>
        <taxon>Eukaryota</taxon>
        <taxon>Metazoa</taxon>
        <taxon>Ecdysozoa</taxon>
        <taxon>Arthropoda</taxon>
        <taxon>Hexapoda</taxon>
        <taxon>Collembola</taxon>
        <taxon>Symphypleona</taxon>
        <taxon>Sminthuridae</taxon>
        <taxon>Allacma</taxon>
    </lineage>
</organism>
<protein>
    <submittedName>
        <fullName evidence="1">Uncharacterized protein</fullName>
    </submittedName>
</protein>
<dbReference type="Proteomes" id="UP000708208">
    <property type="component" value="Unassembled WGS sequence"/>
</dbReference>